<feature type="region of interest" description="Disordered" evidence="1">
    <location>
        <begin position="301"/>
        <end position="369"/>
    </location>
</feature>
<gene>
    <name evidence="2" type="ORF">A0H81_11738</name>
</gene>
<comment type="caution">
    <text evidence="2">The sequence shown here is derived from an EMBL/GenBank/DDBJ whole genome shotgun (WGS) entry which is preliminary data.</text>
</comment>
<organism evidence="2 3">
    <name type="scientific">Grifola frondosa</name>
    <name type="common">Maitake</name>
    <name type="synonym">Polyporus frondosus</name>
    <dbReference type="NCBI Taxonomy" id="5627"/>
    <lineage>
        <taxon>Eukaryota</taxon>
        <taxon>Fungi</taxon>
        <taxon>Dikarya</taxon>
        <taxon>Basidiomycota</taxon>
        <taxon>Agaricomycotina</taxon>
        <taxon>Agaricomycetes</taxon>
        <taxon>Polyporales</taxon>
        <taxon>Grifolaceae</taxon>
        <taxon>Grifola</taxon>
    </lineage>
</organism>
<dbReference type="STRING" id="5627.A0A1C7LTI7"/>
<feature type="region of interest" description="Disordered" evidence="1">
    <location>
        <begin position="480"/>
        <end position="555"/>
    </location>
</feature>
<dbReference type="EMBL" id="LUGG01000022">
    <property type="protein sequence ID" value="OBZ68125.1"/>
    <property type="molecule type" value="Genomic_DNA"/>
</dbReference>
<evidence type="ECO:0000256" key="1">
    <source>
        <dbReference type="SAM" id="MobiDB-lite"/>
    </source>
</evidence>
<proteinExistence type="predicted"/>
<feature type="compositionally biased region" description="Basic and acidic residues" evidence="1">
    <location>
        <begin position="506"/>
        <end position="519"/>
    </location>
</feature>
<protein>
    <submittedName>
        <fullName evidence="2">Uncharacterized protein</fullName>
    </submittedName>
</protein>
<dbReference type="Proteomes" id="UP000092993">
    <property type="component" value="Unassembled WGS sequence"/>
</dbReference>
<evidence type="ECO:0000313" key="3">
    <source>
        <dbReference type="Proteomes" id="UP000092993"/>
    </source>
</evidence>
<accession>A0A1C7LTI7</accession>
<dbReference type="AlphaFoldDB" id="A0A1C7LTI7"/>
<feature type="region of interest" description="Disordered" evidence="1">
    <location>
        <begin position="1"/>
        <end position="26"/>
    </location>
</feature>
<evidence type="ECO:0000313" key="2">
    <source>
        <dbReference type="EMBL" id="OBZ68125.1"/>
    </source>
</evidence>
<sequence>MDHIPLAQHQNSGSRGIRHSPAQPMVQASRMQLRQDVPEYSLRGSEPIDLTTLLRQRDEYPAKGNYPDYDFNTQSHSPDGRDLRIYDLANEVGLDWRTLLLEQERLGKSGLSSSRSPYVNEVRDQPQPLMVASPSSSLSAAGSFRFPIILEHLAGHLPPNTGPRRLSALEIAQKYRQQQLQHHQQNFLPTPPSSSSPIWSSRFSPYQGSVFSPELLAASGLSKMSPSILHSTLPLPDPPHRLPQVSRSQLNNLGFTTRKIPSLAPPAQISDSYKYQTCATSGRTSNAMSAHLLPDNASIQTRRTSNLSSPVARSPAHPRPPPNTPLAVASSPYNLKYSDNRTQPSIMATPPSPSSPDPHSRTISHQQPRSIPLSRLIQRRLSAVPEEDYVSSTEYVHPFPYSIWAYSPCSHSLIEPQIATASAIRRLLSPTSVQQTNLRTSSPANGMFVAQSKTSNFAAEDLLPLEDGSVQAMVRLPGAGSKIGYTNRNGSSGLNGRNDSVQHGGSHKDNTPKRVENTRGRGQKRNGRGRKGRGAAAGNVVNGPERVDGGLMVKS</sequence>
<feature type="compositionally biased region" description="Low complexity" evidence="1">
    <location>
        <begin position="534"/>
        <end position="543"/>
    </location>
</feature>
<feature type="compositionally biased region" description="Low complexity" evidence="1">
    <location>
        <begin position="487"/>
        <end position="498"/>
    </location>
</feature>
<feature type="compositionally biased region" description="Polar residues" evidence="1">
    <location>
        <begin position="301"/>
        <end position="311"/>
    </location>
</feature>
<reference evidence="2 3" key="1">
    <citation type="submission" date="2016-03" db="EMBL/GenBank/DDBJ databases">
        <title>Whole genome sequencing of Grifola frondosa 9006-11.</title>
        <authorList>
            <person name="Min B."/>
            <person name="Park H."/>
            <person name="Kim J.-G."/>
            <person name="Cho H."/>
            <person name="Oh Y.-L."/>
            <person name="Kong W.-S."/>
            <person name="Choi I.-G."/>
        </authorList>
    </citation>
    <scope>NUCLEOTIDE SEQUENCE [LARGE SCALE GENOMIC DNA]</scope>
    <source>
        <strain evidence="2 3">9006-11</strain>
    </source>
</reference>
<name>A0A1C7LTI7_GRIFR</name>
<feature type="compositionally biased region" description="Basic residues" evidence="1">
    <location>
        <begin position="521"/>
        <end position="533"/>
    </location>
</feature>
<dbReference type="OrthoDB" id="2573559at2759"/>
<keyword evidence="3" id="KW-1185">Reference proteome</keyword>